<comment type="subunit">
    <text evidence="6">The complex is composed of six subunits: RnfA, RnfB, RnfC, RnfD, RnfE and RnfG.</text>
</comment>
<dbReference type="PANTHER" id="PTHR36118:SF1">
    <property type="entry name" value="ION-TRANSLOCATING OXIDOREDUCTASE COMPLEX SUBUNIT G"/>
    <property type="match status" value="1"/>
</dbReference>
<sequence>MKSMLKDAGILFLITLVSGLLLGLVYQVTKEPIAVQEEKARMEARQEVFQDADHFEDGEGFSEEAAQAVLNEGGFTQESINEYCAAYDKDGGLLGYVITVTSHEGYGGDIKFTIGVRMDNTLNGMSILSISETPGLGMQAEEVLKPQFAGKKAESYVYTKGGASADNEIDAITSATITTNAVTNGVNAGLYYFQTELKGGSGNE</sequence>
<dbReference type="GO" id="GO:0010181">
    <property type="term" value="F:FMN binding"/>
    <property type="evidence" value="ECO:0007669"/>
    <property type="project" value="InterPro"/>
</dbReference>
<dbReference type="EC" id="7.-.-.-" evidence="6"/>
<keyword evidence="10" id="KW-1185">Reference proteome</keyword>
<keyword evidence="6" id="KW-1003">Cell membrane</keyword>
<dbReference type="GO" id="GO:0009055">
    <property type="term" value="F:electron transfer activity"/>
    <property type="evidence" value="ECO:0007669"/>
    <property type="project" value="InterPro"/>
</dbReference>
<organism evidence="8 10">
    <name type="scientific">Eisenbergiella massiliensis</name>
    <dbReference type="NCBI Taxonomy" id="1720294"/>
    <lineage>
        <taxon>Bacteria</taxon>
        <taxon>Bacillati</taxon>
        <taxon>Bacillota</taxon>
        <taxon>Clostridia</taxon>
        <taxon>Lachnospirales</taxon>
        <taxon>Lachnospiraceae</taxon>
        <taxon>Eisenbergiella</taxon>
    </lineage>
</organism>
<comment type="subcellular location">
    <subcellularLocation>
        <location evidence="6">Cell membrane</location>
        <topology evidence="6">Single-pass membrane protein</topology>
    </subcellularLocation>
</comment>
<comment type="cofactor">
    <cofactor evidence="6">
        <name>FMN</name>
        <dbReference type="ChEBI" id="CHEBI:58210"/>
    </cofactor>
</comment>
<dbReference type="Proteomes" id="UP000260812">
    <property type="component" value="Unassembled WGS sequence"/>
</dbReference>
<comment type="caution">
    <text evidence="8">The sequence shown here is derived from an EMBL/GenBank/DDBJ whole genome shotgun (WGS) entry which is preliminary data.</text>
</comment>
<dbReference type="EMBL" id="QVLU01000012">
    <property type="protein sequence ID" value="RGE71058.1"/>
    <property type="molecule type" value="Genomic_DNA"/>
</dbReference>
<dbReference type="InterPro" id="IPR007329">
    <property type="entry name" value="FMN-bd"/>
</dbReference>
<dbReference type="PIRSF" id="PIRSF006091">
    <property type="entry name" value="E_trnsport_RnfG"/>
    <property type="match status" value="1"/>
</dbReference>
<feature type="modified residue" description="FMN phosphoryl threonine" evidence="6">
    <location>
        <position position="176"/>
    </location>
</feature>
<feature type="domain" description="FMN-binding" evidence="7">
    <location>
        <begin position="105"/>
        <end position="193"/>
    </location>
</feature>
<dbReference type="GO" id="GO:0022900">
    <property type="term" value="P:electron transport chain"/>
    <property type="evidence" value="ECO:0007669"/>
    <property type="project" value="UniProtKB-UniRule"/>
</dbReference>
<dbReference type="Proteomes" id="UP000261166">
    <property type="component" value="Unassembled WGS sequence"/>
</dbReference>
<accession>A0A3E3I1A6</accession>
<evidence type="ECO:0000256" key="6">
    <source>
        <dbReference type="HAMAP-Rule" id="MF_00479"/>
    </source>
</evidence>
<proteinExistence type="inferred from homology"/>
<dbReference type="EMBL" id="QVLV01000012">
    <property type="protein sequence ID" value="RGE58249.1"/>
    <property type="molecule type" value="Genomic_DNA"/>
</dbReference>
<dbReference type="SMART" id="SM00900">
    <property type="entry name" value="FMN_bind"/>
    <property type="match status" value="1"/>
</dbReference>
<reference evidence="10 11" key="1">
    <citation type="submission" date="2018-08" db="EMBL/GenBank/DDBJ databases">
        <title>A genome reference for cultivated species of the human gut microbiota.</title>
        <authorList>
            <person name="Zou Y."/>
            <person name="Xue W."/>
            <person name="Luo G."/>
        </authorList>
    </citation>
    <scope>NUCLEOTIDE SEQUENCE [LARGE SCALE GENOMIC DNA]</scope>
    <source>
        <strain evidence="9 11">AF26-4BH</strain>
        <strain evidence="8 10">TF05-5AC</strain>
    </source>
</reference>
<evidence type="ECO:0000256" key="1">
    <source>
        <dbReference type="ARBA" id="ARBA00022448"/>
    </source>
</evidence>
<keyword evidence="2 6" id="KW-0597">Phosphoprotein</keyword>
<keyword evidence="6" id="KW-0812">Transmembrane</keyword>
<dbReference type="GO" id="GO:0005886">
    <property type="term" value="C:plasma membrane"/>
    <property type="evidence" value="ECO:0007669"/>
    <property type="project" value="UniProtKB-SubCell"/>
</dbReference>
<dbReference type="GeneID" id="97988578"/>
<evidence type="ECO:0000259" key="7">
    <source>
        <dbReference type="SMART" id="SM00900"/>
    </source>
</evidence>
<evidence type="ECO:0000256" key="3">
    <source>
        <dbReference type="ARBA" id="ARBA00022630"/>
    </source>
</evidence>
<name>A0A3E3I1A6_9FIRM</name>
<keyword evidence="6" id="KW-1133">Transmembrane helix</keyword>
<evidence type="ECO:0000313" key="9">
    <source>
        <dbReference type="EMBL" id="RGE71058.1"/>
    </source>
</evidence>
<dbReference type="PANTHER" id="PTHR36118">
    <property type="entry name" value="ION-TRANSLOCATING OXIDOREDUCTASE COMPLEX SUBUNIT G"/>
    <property type="match status" value="1"/>
</dbReference>
<comment type="function">
    <text evidence="6">Part of a membrane-bound complex that couples electron transfer with translocation of ions across the membrane.</text>
</comment>
<evidence type="ECO:0000313" key="8">
    <source>
        <dbReference type="EMBL" id="RGE58249.1"/>
    </source>
</evidence>
<gene>
    <name evidence="6" type="primary">rnfG</name>
    <name evidence="9" type="ORF">DWY69_14530</name>
    <name evidence="8" type="ORF">DXC51_17300</name>
</gene>
<keyword evidence="6" id="KW-1278">Translocase</keyword>
<comment type="similarity">
    <text evidence="6">Belongs to the RnfG family.</text>
</comment>
<dbReference type="HAMAP" id="MF_00479">
    <property type="entry name" value="RsxG_RnfG"/>
    <property type="match status" value="1"/>
</dbReference>
<keyword evidence="1 6" id="KW-0813">Transport</keyword>
<dbReference type="Pfam" id="PF04205">
    <property type="entry name" value="FMN_bind"/>
    <property type="match status" value="1"/>
</dbReference>
<evidence type="ECO:0000256" key="2">
    <source>
        <dbReference type="ARBA" id="ARBA00022553"/>
    </source>
</evidence>
<keyword evidence="5 6" id="KW-0249">Electron transport</keyword>
<dbReference type="NCBIfam" id="TIGR01947">
    <property type="entry name" value="rnfG"/>
    <property type="match status" value="1"/>
</dbReference>
<dbReference type="RefSeq" id="WP_021636410.1">
    <property type="nucleotide sequence ID" value="NZ_CALBAU010000081.1"/>
</dbReference>
<keyword evidence="4 6" id="KW-0288">FMN</keyword>
<evidence type="ECO:0000313" key="10">
    <source>
        <dbReference type="Proteomes" id="UP000260812"/>
    </source>
</evidence>
<dbReference type="OrthoDB" id="9787579at2"/>
<evidence type="ECO:0000313" key="11">
    <source>
        <dbReference type="Proteomes" id="UP000261166"/>
    </source>
</evidence>
<dbReference type="AlphaFoldDB" id="A0A3E3I1A6"/>
<evidence type="ECO:0000256" key="4">
    <source>
        <dbReference type="ARBA" id="ARBA00022643"/>
    </source>
</evidence>
<protein>
    <recommendedName>
        <fullName evidence="6">Ion-translocating oxidoreductase complex subunit G</fullName>
        <ecNumber evidence="6">7.-.-.-</ecNumber>
    </recommendedName>
    <alternativeName>
        <fullName evidence="6">Rnf electron transport complex subunit G</fullName>
    </alternativeName>
</protein>
<evidence type="ECO:0000256" key="5">
    <source>
        <dbReference type="ARBA" id="ARBA00022982"/>
    </source>
</evidence>
<keyword evidence="6" id="KW-0472">Membrane</keyword>
<keyword evidence="3 6" id="KW-0285">Flavoprotein</keyword>
<dbReference type="InterPro" id="IPR010209">
    <property type="entry name" value="Ion_transpt_RnfG/RsxG"/>
</dbReference>